<organism evidence="13 14">
    <name type="scientific">Desulfosporosinus orientis (strain ATCC 19365 / DSM 765 / NCIMB 8382 / VKM B-1628 / Singapore I)</name>
    <name type="common">Desulfotomaculum orientis</name>
    <dbReference type="NCBI Taxonomy" id="768706"/>
    <lineage>
        <taxon>Bacteria</taxon>
        <taxon>Bacillati</taxon>
        <taxon>Bacillota</taxon>
        <taxon>Clostridia</taxon>
        <taxon>Eubacteriales</taxon>
        <taxon>Desulfitobacteriaceae</taxon>
        <taxon>Desulfosporosinus</taxon>
    </lineage>
</organism>
<keyword evidence="5 10" id="KW-0012">Acyltransferase</keyword>
<evidence type="ECO:0000313" key="14">
    <source>
        <dbReference type="Proteomes" id="UP000006346"/>
    </source>
</evidence>
<reference evidence="13 14" key="2">
    <citation type="journal article" date="2012" name="J. Bacteriol.">
        <title>Complete genome sequences of Desulfosporosinus orientis DSM765T, Desulfosporosinus youngiae DSM17734T, Desulfosporosinus meridiei DSM13257T, and Desulfosporosinus acidiphilus DSM22704T.</title>
        <authorList>
            <person name="Pester M."/>
            <person name="Brambilla E."/>
            <person name="Alazard D."/>
            <person name="Rattei T."/>
            <person name="Weinmaier T."/>
            <person name="Han J."/>
            <person name="Lucas S."/>
            <person name="Lapidus A."/>
            <person name="Cheng J.F."/>
            <person name="Goodwin L."/>
            <person name="Pitluck S."/>
            <person name="Peters L."/>
            <person name="Ovchinnikova G."/>
            <person name="Teshima H."/>
            <person name="Detter J.C."/>
            <person name="Han C.S."/>
            <person name="Tapia R."/>
            <person name="Land M.L."/>
            <person name="Hauser L."/>
            <person name="Kyrpides N.C."/>
            <person name="Ivanova N.N."/>
            <person name="Pagani I."/>
            <person name="Huntmann M."/>
            <person name="Wei C.L."/>
            <person name="Davenport K.W."/>
            <person name="Daligault H."/>
            <person name="Chain P.S."/>
            <person name="Chen A."/>
            <person name="Mavromatis K."/>
            <person name="Markowitz V."/>
            <person name="Szeto E."/>
            <person name="Mikhailova N."/>
            <person name="Pati A."/>
            <person name="Wagner M."/>
            <person name="Woyke T."/>
            <person name="Ollivier B."/>
            <person name="Klenk H.P."/>
            <person name="Spring S."/>
            <person name="Loy A."/>
        </authorList>
    </citation>
    <scope>NUCLEOTIDE SEQUENCE [LARGE SCALE GENOMIC DNA]</scope>
    <source>
        <strain evidence="14">ATCC 19365 / DSM 765 / NCIMB 8382 / VKM B-1628</strain>
    </source>
</reference>
<comment type="similarity">
    <text evidence="2 10">Belongs to the thiolase-like superfamily. Thiolase family.</text>
</comment>
<reference evidence="14" key="1">
    <citation type="submission" date="2011-11" db="EMBL/GenBank/DDBJ databases">
        <title>Complete sequence of Desulfosporosinus orientis DSM 765.</title>
        <authorList>
            <person name="Lucas S."/>
            <person name="Han J."/>
            <person name="Lapidus A."/>
            <person name="Cheng J.-F."/>
            <person name="Goodwin L."/>
            <person name="Pitluck S."/>
            <person name="Peters L."/>
            <person name="Ovchinnikova G."/>
            <person name="Teshima H."/>
            <person name="Detter J.C."/>
            <person name="Han C."/>
            <person name="Tapia R."/>
            <person name="Land M."/>
            <person name="Hauser L."/>
            <person name="Kyrpides N."/>
            <person name="Ivanova N."/>
            <person name="Pagani I."/>
            <person name="Pester M."/>
            <person name="Spring S."/>
            <person name="Ollivier B."/>
            <person name="Rattei T."/>
            <person name="Klenk H.-P."/>
            <person name="Wagner M."/>
            <person name="Loy A."/>
            <person name="Woyke T."/>
        </authorList>
    </citation>
    <scope>NUCLEOTIDE SEQUENCE [LARGE SCALE GENOMIC DNA]</scope>
    <source>
        <strain evidence="14">ATCC 19365 / DSM 765 / NCIMB 8382 / VKM B-1628</strain>
    </source>
</reference>
<dbReference type="PIRSF" id="PIRSF000429">
    <property type="entry name" value="Ac-CoA_Ac_transf"/>
    <property type="match status" value="1"/>
</dbReference>
<feature type="active site" description="Acyl-thioester intermediate" evidence="9">
    <location>
        <position position="88"/>
    </location>
</feature>
<dbReference type="RefSeq" id="WP_014184891.1">
    <property type="nucleotide sequence ID" value="NC_016584.1"/>
</dbReference>
<sequence>MEEVVIVGGARTPIGDFLGSLKDVTAVELGTAAVKAALKRAGVEPSIVEDVVGGMVYKAGVKGNPARQVQLAVGIPVETAAVTVDQQCASAMRALEIATQQLLLGKSSVSVVVGMESMSRVPYLLLKGRQGMRLGADSVEDSLLYDALIDPFMGYHMGVTAENLAEKYNISRKEQDELSVLSHKRAIAAIREGKFKDEIVPVEIKTRKGTIMVDEDEHPRADISLESLAKLKPAFKKDGTVTAGNASGLNDGAASLILTTAKKAMELGLKPIAKILATASFGVEPKFMGIGPAYVIPKALKYAGLEPKDIDYYEINEAFAAQFLAVNRELKLDMNTVNANGSGIALGHPVGCTGIRIVVTMLSEMKRRGSKYGVASLCVGGGPSMATVVEML</sequence>
<dbReference type="HOGENOM" id="CLU_031026_0_0_9"/>
<dbReference type="eggNOG" id="COG0183">
    <property type="taxonomic scope" value="Bacteria"/>
</dbReference>
<dbReference type="KEGG" id="dor:Desor_2528"/>
<dbReference type="InterPro" id="IPR020617">
    <property type="entry name" value="Thiolase_C"/>
</dbReference>
<dbReference type="PANTHER" id="PTHR18919">
    <property type="entry name" value="ACETYL-COA C-ACYLTRANSFERASE"/>
    <property type="match status" value="1"/>
</dbReference>
<evidence type="ECO:0000259" key="11">
    <source>
        <dbReference type="Pfam" id="PF00108"/>
    </source>
</evidence>
<dbReference type="Gene3D" id="3.40.47.10">
    <property type="match status" value="2"/>
</dbReference>
<dbReference type="EMBL" id="CP003108">
    <property type="protein sequence ID" value="AET68083.1"/>
    <property type="molecule type" value="Genomic_DNA"/>
</dbReference>
<accession>G7WGK6</accession>
<dbReference type="NCBIfam" id="TIGR01930">
    <property type="entry name" value="AcCoA-C-Actrans"/>
    <property type="match status" value="1"/>
</dbReference>
<evidence type="ECO:0000256" key="2">
    <source>
        <dbReference type="ARBA" id="ARBA00010982"/>
    </source>
</evidence>
<dbReference type="InterPro" id="IPR016039">
    <property type="entry name" value="Thiolase-like"/>
</dbReference>
<evidence type="ECO:0000256" key="9">
    <source>
        <dbReference type="PIRSR" id="PIRSR000429-1"/>
    </source>
</evidence>
<dbReference type="OrthoDB" id="56116at2"/>
<dbReference type="SUPFAM" id="SSF53901">
    <property type="entry name" value="Thiolase-like"/>
    <property type="match status" value="2"/>
</dbReference>
<evidence type="ECO:0000256" key="10">
    <source>
        <dbReference type="RuleBase" id="RU003557"/>
    </source>
</evidence>
<dbReference type="CDD" id="cd00751">
    <property type="entry name" value="thiolase"/>
    <property type="match status" value="1"/>
</dbReference>
<dbReference type="STRING" id="768706.Desor_2528"/>
<evidence type="ECO:0000256" key="3">
    <source>
        <dbReference type="ARBA" id="ARBA00012705"/>
    </source>
</evidence>
<dbReference type="AlphaFoldDB" id="G7WGK6"/>
<dbReference type="PANTHER" id="PTHR18919:SF107">
    <property type="entry name" value="ACETYL-COA ACETYLTRANSFERASE, CYTOSOLIC"/>
    <property type="match status" value="1"/>
</dbReference>
<evidence type="ECO:0000256" key="6">
    <source>
        <dbReference type="ARBA" id="ARBA00030755"/>
    </source>
</evidence>
<protein>
    <recommendedName>
        <fullName evidence="7">Acetyl-CoA acetyltransferase</fullName>
        <ecNumber evidence="3">2.3.1.9</ecNumber>
    </recommendedName>
    <alternativeName>
        <fullName evidence="6">Acetoacetyl-CoA thiolase</fullName>
    </alternativeName>
</protein>
<keyword evidence="14" id="KW-1185">Reference proteome</keyword>
<evidence type="ECO:0000256" key="8">
    <source>
        <dbReference type="ARBA" id="ARBA00051550"/>
    </source>
</evidence>
<proteinExistence type="inferred from homology"/>
<dbReference type="Proteomes" id="UP000006346">
    <property type="component" value="Chromosome"/>
</dbReference>
<feature type="domain" description="Thiolase C-terminal" evidence="12">
    <location>
        <begin position="269"/>
        <end position="390"/>
    </location>
</feature>
<feature type="domain" description="Thiolase N-terminal" evidence="11">
    <location>
        <begin position="4"/>
        <end position="261"/>
    </location>
</feature>
<evidence type="ECO:0000256" key="7">
    <source>
        <dbReference type="ARBA" id="ARBA00044137"/>
    </source>
</evidence>
<dbReference type="EC" id="2.3.1.9" evidence="3"/>
<gene>
    <name evidence="13" type="ordered locus">Desor_2528</name>
</gene>
<name>G7WGK6_DESOD</name>
<evidence type="ECO:0000256" key="4">
    <source>
        <dbReference type="ARBA" id="ARBA00022679"/>
    </source>
</evidence>
<keyword evidence="4 10" id="KW-0808">Transferase</keyword>
<feature type="active site" description="Proton acceptor" evidence="9">
    <location>
        <position position="378"/>
    </location>
</feature>
<evidence type="ECO:0000313" key="13">
    <source>
        <dbReference type="EMBL" id="AET68083.1"/>
    </source>
</evidence>
<dbReference type="PATRIC" id="fig|768706.3.peg.2539"/>
<feature type="active site" description="Proton acceptor" evidence="9">
    <location>
        <position position="348"/>
    </location>
</feature>
<dbReference type="GO" id="GO:0005737">
    <property type="term" value="C:cytoplasm"/>
    <property type="evidence" value="ECO:0007669"/>
    <property type="project" value="UniProtKB-SubCell"/>
</dbReference>
<comment type="catalytic activity">
    <reaction evidence="8">
        <text>2 acetyl-CoA = acetoacetyl-CoA + CoA</text>
        <dbReference type="Rhea" id="RHEA:21036"/>
        <dbReference type="ChEBI" id="CHEBI:57286"/>
        <dbReference type="ChEBI" id="CHEBI:57287"/>
        <dbReference type="ChEBI" id="CHEBI:57288"/>
        <dbReference type="EC" id="2.3.1.9"/>
    </reaction>
</comment>
<evidence type="ECO:0000259" key="12">
    <source>
        <dbReference type="Pfam" id="PF02803"/>
    </source>
</evidence>
<comment type="subcellular location">
    <subcellularLocation>
        <location evidence="1">Cytoplasm</location>
    </subcellularLocation>
</comment>
<dbReference type="InterPro" id="IPR020616">
    <property type="entry name" value="Thiolase_N"/>
</dbReference>
<dbReference type="InterPro" id="IPR002155">
    <property type="entry name" value="Thiolase"/>
</dbReference>
<dbReference type="Pfam" id="PF02803">
    <property type="entry name" value="Thiolase_C"/>
    <property type="match status" value="1"/>
</dbReference>
<evidence type="ECO:0000256" key="1">
    <source>
        <dbReference type="ARBA" id="ARBA00004496"/>
    </source>
</evidence>
<dbReference type="Pfam" id="PF00108">
    <property type="entry name" value="Thiolase_N"/>
    <property type="match status" value="1"/>
</dbReference>
<evidence type="ECO:0000256" key="5">
    <source>
        <dbReference type="ARBA" id="ARBA00023315"/>
    </source>
</evidence>
<dbReference type="FunFam" id="3.40.47.10:FF:000010">
    <property type="entry name" value="Acetyl-CoA acetyltransferase (Thiolase)"/>
    <property type="match status" value="1"/>
</dbReference>
<dbReference type="GO" id="GO:0003985">
    <property type="term" value="F:acetyl-CoA C-acetyltransferase activity"/>
    <property type="evidence" value="ECO:0007669"/>
    <property type="project" value="UniProtKB-EC"/>
</dbReference>